<evidence type="ECO:0000256" key="15">
    <source>
        <dbReference type="ARBA" id="ARBA00023004"/>
    </source>
</evidence>
<evidence type="ECO:0000256" key="17">
    <source>
        <dbReference type="ARBA" id="ARBA00023136"/>
    </source>
</evidence>
<dbReference type="EMBL" id="CP009048">
    <property type="protein sequence ID" value="AIL63559.1"/>
    <property type="molecule type" value="Genomic_DNA"/>
</dbReference>
<evidence type="ECO:0000256" key="22">
    <source>
        <dbReference type="ARBA" id="ARBA00034455"/>
    </source>
</evidence>
<dbReference type="SUPFAM" id="SSF81442">
    <property type="entry name" value="Cytochrome c oxidase subunit I-like"/>
    <property type="match status" value="1"/>
</dbReference>
<comment type="similarity">
    <text evidence="4 25">Belongs to the heme-copper respiratory oxidase family.</text>
</comment>
<evidence type="ECO:0000259" key="27">
    <source>
        <dbReference type="PROSITE" id="PS50855"/>
    </source>
</evidence>
<keyword evidence="14 26" id="KW-1133">Transmembrane helix</keyword>
<dbReference type="GO" id="GO:0009486">
    <property type="term" value="F:cytochrome bo3 ubiquinol oxidase activity"/>
    <property type="evidence" value="ECO:0007669"/>
    <property type="project" value="UniProtKB-EC"/>
</dbReference>
<dbReference type="CDD" id="cd01662">
    <property type="entry name" value="Ubiquinol_Oxidase_I"/>
    <property type="match status" value="1"/>
</dbReference>
<comment type="cofactor">
    <cofactor evidence="1">
        <name>heme b</name>
        <dbReference type="ChEBI" id="CHEBI:60344"/>
    </cofactor>
</comment>
<dbReference type="GO" id="GO:0015990">
    <property type="term" value="P:electron transport coupled proton transport"/>
    <property type="evidence" value="ECO:0007669"/>
    <property type="project" value="TreeGrafter"/>
</dbReference>
<dbReference type="GO" id="GO:0004129">
    <property type="term" value="F:cytochrome-c oxidase activity"/>
    <property type="evidence" value="ECO:0007669"/>
    <property type="project" value="InterPro"/>
</dbReference>
<dbReference type="PRINTS" id="PR01165">
    <property type="entry name" value="CYCOXIDASEI"/>
</dbReference>
<feature type="transmembrane region" description="Helical" evidence="26">
    <location>
        <begin position="189"/>
        <end position="213"/>
    </location>
</feature>
<dbReference type="GO" id="GO:0022904">
    <property type="term" value="P:respiratory electron transport chain"/>
    <property type="evidence" value="ECO:0007669"/>
    <property type="project" value="TreeGrafter"/>
</dbReference>
<dbReference type="PANTHER" id="PTHR10422">
    <property type="entry name" value="CYTOCHROME C OXIDASE SUBUNIT 1"/>
    <property type="match status" value="1"/>
</dbReference>
<sequence>MFGKLSLDAIPYHEPIVMVTLAMIALGGIALIGAITYFKKWTYLWSEWLTSVDHKKIGVMYIIVAMIMLLRGFADAIMMRTQLAMATGGSEGYLPPEHYDQIFTAHGVIMIIFMAMPFFTGLMNLALPLQIGARDVAFPFLNSLSFWLLVSGVVLVNVSLGVGEFAKTGWVAYPPLAGIQYSPGVGVDYYIWALQLSGLGTTLTGVNFLATVLKMRAPGMKLMDMPIFTWTCTWANVLIVASFPILTAALALLTVDRYLDFHIFTNELGGNPMMYVNLFWAWGHPEVYILILPAFGVFSEVTSTFAGKRLFGHKSMIYASGAIAVLGFAVWLHHFFTMGSGASVNTFFGLATMLISIPTGVKLFNWLFTIYQGRLRFTAPVMWTLGFMVTFSIGGMTGVLLAVPGADFVLHNSLFVIAHFHNVIIGGAVFGYIAGFAFWFPKAFGFTLNEKWGKAAFWFWISGFYVAFMPLYALGFMGMTRRLNHSDNPLWEPYLYVAVVGAVLILFGIACQLIQLYVSIRDRKDNMDVTGDPWGGRTLEWSTSSPPPFYNFATMPENVDLDAWHETKQAGKAYKVPAKYEAIHMPNNTSTGVFMGALLTVFGFAFIWHIWWLVAASLVGTIAVFVAHAARDDQGYMVPAEEVARIEGERMKALGLATGSPAGARVKSFEQV</sequence>
<feature type="transmembrane region" description="Helical" evidence="26">
    <location>
        <begin position="380"/>
        <end position="403"/>
    </location>
</feature>
<dbReference type="eggNOG" id="COG0843">
    <property type="taxonomic scope" value="Bacteria"/>
</dbReference>
<dbReference type="InterPro" id="IPR023616">
    <property type="entry name" value="Cyt_c_oxase-like_su1_dom"/>
</dbReference>
<dbReference type="GO" id="GO:0020037">
    <property type="term" value="F:heme binding"/>
    <property type="evidence" value="ECO:0007669"/>
    <property type="project" value="InterPro"/>
</dbReference>
<keyword evidence="7 25" id="KW-0813">Transport</keyword>
<feature type="transmembrane region" description="Helical" evidence="26">
    <location>
        <begin position="348"/>
        <end position="368"/>
    </location>
</feature>
<evidence type="ECO:0000256" key="25">
    <source>
        <dbReference type="RuleBase" id="RU000370"/>
    </source>
</evidence>
<dbReference type="KEGG" id="palk:PSAKL28_44150"/>
<dbReference type="PROSITE" id="PS50855">
    <property type="entry name" value="COX1"/>
    <property type="match status" value="1"/>
</dbReference>
<evidence type="ECO:0000256" key="19">
    <source>
        <dbReference type="ARBA" id="ARBA00031883"/>
    </source>
</evidence>
<dbReference type="PROSITE" id="PS00077">
    <property type="entry name" value="COX1_CUB"/>
    <property type="match status" value="1"/>
</dbReference>
<evidence type="ECO:0000256" key="4">
    <source>
        <dbReference type="ARBA" id="ARBA00009578"/>
    </source>
</evidence>
<evidence type="ECO:0000256" key="6">
    <source>
        <dbReference type="ARBA" id="ARBA00014691"/>
    </source>
</evidence>
<keyword evidence="11 25" id="KW-0812">Transmembrane</keyword>
<dbReference type="Proteomes" id="UP000028931">
    <property type="component" value="Chromosome"/>
</dbReference>
<protein>
    <recommendedName>
        <fullName evidence="6">Cytochrome bo(3) ubiquinol oxidase subunit 1</fullName>
        <ecNumber evidence="5">7.1.1.3</ecNumber>
    </recommendedName>
    <alternativeName>
        <fullName evidence="20">Cytochrome o ubiquinol oxidase subunit 1</fullName>
    </alternativeName>
    <alternativeName>
        <fullName evidence="18">Oxidase bo(3) subunit 1</fullName>
    </alternativeName>
    <alternativeName>
        <fullName evidence="21">Ubiquinol oxidase polypeptide I</fullName>
    </alternativeName>
    <alternativeName>
        <fullName evidence="19">Ubiquinol oxidase subunit 1</fullName>
    </alternativeName>
</protein>
<evidence type="ECO:0000256" key="24">
    <source>
        <dbReference type="ARBA" id="ARBA00048190"/>
    </source>
</evidence>
<dbReference type="EC" id="7.1.1.3" evidence="5"/>
<organism evidence="28 29">
    <name type="scientific">Pseudomonas alkylphenolica</name>
    <dbReference type="NCBI Taxonomy" id="237609"/>
    <lineage>
        <taxon>Bacteria</taxon>
        <taxon>Pseudomonadati</taxon>
        <taxon>Pseudomonadota</taxon>
        <taxon>Gammaproteobacteria</taxon>
        <taxon>Pseudomonadales</taxon>
        <taxon>Pseudomonadaceae</taxon>
        <taxon>Pseudomonas</taxon>
    </lineage>
</organism>
<dbReference type="Gene3D" id="1.20.210.10">
    <property type="entry name" value="Cytochrome c oxidase-like, subunit I domain"/>
    <property type="match status" value="1"/>
</dbReference>
<evidence type="ECO:0000256" key="9">
    <source>
        <dbReference type="ARBA" id="ARBA00022617"/>
    </source>
</evidence>
<evidence type="ECO:0000256" key="14">
    <source>
        <dbReference type="ARBA" id="ARBA00022989"/>
    </source>
</evidence>
<dbReference type="AlphaFoldDB" id="A0A077FHL7"/>
<feature type="transmembrane region" description="Helical" evidence="26">
    <location>
        <begin position="593"/>
        <end position="614"/>
    </location>
</feature>
<evidence type="ECO:0000256" key="2">
    <source>
        <dbReference type="ARBA" id="ARBA00001973"/>
    </source>
</evidence>
<dbReference type="OrthoDB" id="9803294at2"/>
<feature type="transmembrane region" description="Helical" evidence="26">
    <location>
        <begin position="139"/>
        <end position="160"/>
    </location>
</feature>
<dbReference type="InterPro" id="IPR000883">
    <property type="entry name" value="Cyt_C_Oxase_1"/>
</dbReference>
<comment type="catalytic activity">
    <reaction evidence="24">
        <text>2 a ubiquinol + O2 + n H(+)(in) = 2 a ubiquinone + 2 H2O + n H(+)(out)</text>
        <dbReference type="Rhea" id="RHEA:30251"/>
        <dbReference type="Rhea" id="RHEA-COMP:9565"/>
        <dbReference type="Rhea" id="RHEA-COMP:9566"/>
        <dbReference type="ChEBI" id="CHEBI:15377"/>
        <dbReference type="ChEBI" id="CHEBI:15378"/>
        <dbReference type="ChEBI" id="CHEBI:15379"/>
        <dbReference type="ChEBI" id="CHEBI:16389"/>
        <dbReference type="ChEBI" id="CHEBI:17976"/>
        <dbReference type="EC" id="7.1.1.3"/>
    </reaction>
</comment>
<comment type="subcellular location">
    <subcellularLocation>
        <location evidence="3">Cell membrane</location>
        <topology evidence="3">Multi-pass membrane protein</topology>
    </subcellularLocation>
</comment>
<comment type="cofactor">
    <cofactor evidence="22">
        <name>Fe(II)-heme o</name>
        <dbReference type="ChEBI" id="CHEBI:60530"/>
    </cofactor>
</comment>
<evidence type="ECO:0000256" key="26">
    <source>
        <dbReference type="SAM" id="Phobius"/>
    </source>
</evidence>
<keyword evidence="12" id="KW-0479">Metal-binding</keyword>
<keyword evidence="16" id="KW-0186">Copper</keyword>
<evidence type="ECO:0000256" key="16">
    <source>
        <dbReference type="ARBA" id="ARBA00023008"/>
    </source>
</evidence>
<accession>A0A077FHL7</accession>
<feature type="domain" description="Cytochrome oxidase subunit I profile" evidence="27">
    <location>
        <begin position="39"/>
        <end position="559"/>
    </location>
</feature>
<dbReference type="HOGENOM" id="CLU_011899_7_1_6"/>
<comment type="cofactor">
    <cofactor evidence="2">
        <name>Cu(2+)</name>
        <dbReference type="ChEBI" id="CHEBI:29036"/>
    </cofactor>
</comment>
<dbReference type="InterPro" id="IPR014207">
    <property type="entry name" value="Cyt_c_ubiqinol_oxidase_su1"/>
</dbReference>
<feature type="transmembrane region" description="Helical" evidence="26">
    <location>
        <begin position="452"/>
        <end position="474"/>
    </location>
</feature>
<dbReference type="GO" id="GO:0016682">
    <property type="term" value="F:oxidoreductase activity, acting on diphenols and related substances as donors, oxygen as acceptor"/>
    <property type="evidence" value="ECO:0007669"/>
    <property type="project" value="InterPro"/>
</dbReference>
<feature type="transmembrane region" description="Helical" evidence="26">
    <location>
        <begin position="415"/>
        <end position="440"/>
    </location>
</feature>
<keyword evidence="13 25" id="KW-0249">Electron transport</keyword>
<keyword evidence="17 26" id="KW-0472">Membrane</keyword>
<evidence type="ECO:0000256" key="11">
    <source>
        <dbReference type="ARBA" id="ARBA00022692"/>
    </source>
</evidence>
<dbReference type="PANTHER" id="PTHR10422:SF35">
    <property type="entry name" value="CYTOCHROME BO(3) UBIQUINOL OXIDASE SUBUNIT 1"/>
    <property type="match status" value="1"/>
</dbReference>
<evidence type="ECO:0000256" key="18">
    <source>
        <dbReference type="ARBA" id="ARBA00030075"/>
    </source>
</evidence>
<dbReference type="InterPro" id="IPR036927">
    <property type="entry name" value="Cyt_c_oxase-like_su1_sf"/>
</dbReference>
<evidence type="ECO:0000313" key="28">
    <source>
        <dbReference type="EMBL" id="AIL63559.1"/>
    </source>
</evidence>
<evidence type="ECO:0000256" key="20">
    <source>
        <dbReference type="ARBA" id="ARBA00032190"/>
    </source>
</evidence>
<dbReference type="FunFam" id="1.20.210.10:FF:000002">
    <property type="entry name" value="Cytochrome o ubiquinol oxidase, subunit I"/>
    <property type="match status" value="1"/>
</dbReference>
<evidence type="ECO:0000256" key="5">
    <source>
        <dbReference type="ARBA" id="ARBA00012941"/>
    </source>
</evidence>
<dbReference type="Pfam" id="PF00115">
    <property type="entry name" value="COX1"/>
    <property type="match status" value="1"/>
</dbReference>
<feature type="transmembrane region" description="Helical" evidence="26">
    <location>
        <begin position="16"/>
        <end position="38"/>
    </location>
</feature>
<keyword evidence="10 25" id="KW-0679">Respiratory chain</keyword>
<dbReference type="GO" id="GO:0005886">
    <property type="term" value="C:plasma membrane"/>
    <property type="evidence" value="ECO:0007669"/>
    <property type="project" value="UniProtKB-SubCell"/>
</dbReference>
<feature type="transmembrane region" description="Helical" evidence="26">
    <location>
        <begin position="494"/>
        <end position="518"/>
    </location>
</feature>
<proteinExistence type="inferred from homology"/>
<gene>
    <name evidence="28" type="ORF">PSAKL28_44150</name>
</gene>
<dbReference type="GO" id="GO:0046872">
    <property type="term" value="F:metal ion binding"/>
    <property type="evidence" value="ECO:0007669"/>
    <property type="project" value="UniProtKB-KW"/>
</dbReference>
<dbReference type="InterPro" id="IPR023615">
    <property type="entry name" value="Cyt_c_Oxase_su1_BS"/>
</dbReference>
<keyword evidence="15" id="KW-0408">Iron</keyword>
<feature type="transmembrane region" description="Helical" evidence="26">
    <location>
        <begin position="275"/>
        <end position="295"/>
    </location>
</feature>
<feature type="transmembrane region" description="Helical" evidence="26">
    <location>
        <begin position="103"/>
        <end position="127"/>
    </location>
</feature>
<reference evidence="28 29" key="1">
    <citation type="submission" date="2014-07" db="EMBL/GenBank/DDBJ databases">
        <authorList>
            <person name="Lee K."/>
            <person name="Lim J.Y."/>
            <person name="Hwang I."/>
        </authorList>
    </citation>
    <scope>NUCLEOTIDE SEQUENCE [LARGE SCALE GENOMIC DNA]</scope>
    <source>
        <strain evidence="28 29">KL28</strain>
    </source>
</reference>
<evidence type="ECO:0000313" key="29">
    <source>
        <dbReference type="Proteomes" id="UP000028931"/>
    </source>
</evidence>
<dbReference type="GO" id="GO:0009060">
    <property type="term" value="P:aerobic respiration"/>
    <property type="evidence" value="ECO:0007669"/>
    <property type="project" value="InterPro"/>
</dbReference>
<evidence type="ECO:0000256" key="8">
    <source>
        <dbReference type="ARBA" id="ARBA00022475"/>
    </source>
</evidence>
<evidence type="ECO:0000256" key="1">
    <source>
        <dbReference type="ARBA" id="ARBA00001970"/>
    </source>
</evidence>
<keyword evidence="8" id="KW-1003">Cell membrane</keyword>
<dbReference type="RefSeq" id="WP_038614563.1">
    <property type="nucleotide sequence ID" value="NZ_CP009048.1"/>
</dbReference>
<evidence type="ECO:0000256" key="3">
    <source>
        <dbReference type="ARBA" id="ARBA00004651"/>
    </source>
</evidence>
<evidence type="ECO:0000256" key="13">
    <source>
        <dbReference type="ARBA" id="ARBA00022982"/>
    </source>
</evidence>
<comment type="subunit">
    <text evidence="23">The cytochrome bo(3) ubiquinol oxidase complex is a heterooctamer of two A chains, two B chains, two C chains and two D chains.</text>
</comment>
<evidence type="ECO:0000256" key="10">
    <source>
        <dbReference type="ARBA" id="ARBA00022660"/>
    </source>
</evidence>
<feature type="transmembrane region" description="Helical" evidence="26">
    <location>
        <begin position="316"/>
        <end position="336"/>
    </location>
</feature>
<keyword evidence="9 25" id="KW-0349">Heme</keyword>
<feature type="transmembrane region" description="Helical" evidence="26">
    <location>
        <begin position="234"/>
        <end position="255"/>
    </location>
</feature>
<feature type="transmembrane region" description="Helical" evidence="26">
    <location>
        <begin position="59"/>
        <end position="83"/>
    </location>
</feature>
<name>A0A077FHL7_9PSED</name>
<dbReference type="NCBIfam" id="TIGR02843">
    <property type="entry name" value="CyoB"/>
    <property type="match status" value="1"/>
</dbReference>
<evidence type="ECO:0000256" key="23">
    <source>
        <dbReference type="ARBA" id="ARBA00034513"/>
    </source>
</evidence>
<evidence type="ECO:0000256" key="12">
    <source>
        <dbReference type="ARBA" id="ARBA00022723"/>
    </source>
</evidence>
<evidence type="ECO:0000256" key="7">
    <source>
        <dbReference type="ARBA" id="ARBA00022448"/>
    </source>
</evidence>
<evidence type="ECO:0000256" key="21">
    <source>
        <dbReference type="ARBA" id="ARBA00032435"/>
    </source>
</evidence>